<keyword evidence="2" id="KW-1185">Reference proteome</keyword>
<reference evidence="1 2" key="1">
    <citation type="submission" date="2024-10" db="EMBL/GenBank/DDBJ databases">
        <title>The Natural Products Discovery Center: Release of the First 8490 Sequenced Strains for Exploring Actinobacteria Biosynthetic Diversity.</title>
        <authorList>
            <person name="Kalkreuter E."/>
            <person name="Kautsar S.A."/>
            <person name="Yang D."/>
            <person name="Bader C.D."/>
            <person name="Teijaro C.N."/>
            <person name="Fluegel L."/>
            <person name="Davis C.M."/>
            <person name="Simpson J.R."/>
            <person name="Lauterbach L."/>
            <person name="Steele A.D."/>
            <person name="Gui C."/>
            <person name="Meng S."/>
            <person name="Li G."/>
            <person name="Viehrig K."/>
            <person name="Ye F."/>
            <person name="Su P."/>
            <person name="Kiefer A.F."/>
            <person name="Nichols A."/>
            <person name="Cepeda A.J."/>
            <person name="Yan W."/>
            <person name="Fan B."/>
            <person name="Jiang Y."/>
            <person name="Adhikari A."/>
            <person name="Zheng C.-J."/>
            <person name="Schuster L."/>
            <person name="Cowan T.M."/>
            <person name="Smanski M.J."/>
            <person name="Chevrette M.G."/>
            <person name="De Carvalho L.P.S."/>
            <person name="Shen B."/>
        </authorList>
    </citation>
    <scope>NUCLEOTIDE SEQUENCE [LARGE SCALE GENOMIC DNA]</scope>
    <source>
        <strain evidence="1 2">NPDC017990</strain>
    </source>
</reference>
<proteinExistence type="predicted"/>
<dbReference type="Proteomes" id="UP001610818">
    <property type="component" value="Unassembled WGS sequence"/>
</dbReference>
<evidence type="ECO:0000313" key="1">
    <source>
        <dbReference type="EMBL" id="MFH8548232.1"/>
    </source>
</evidence>
<organism evidence="1 2">
    <name type="scientific">Streptomyces longisporoflavus</name>
    <dbReference type="NCBI Taxonomy" id="28044"/>
    <lineage>
        <taxon>Bacteria</taxon>
        <taxon>Bacillati</taxon>
        <taxon>Actinomycetota</taxon>
        <taxon>Actinomycetes</taxon>
        <taxon>Kitasatosporales</taxon>
        <taxon>Streptomycetaceae</taxon>
        <taxon>Streptomyces</taxon>
    </lineage>
</organism>
<accession>A0ABW7QTB2</accession>
<name>A0ABW7QTB2_9ACTN</name>
<comment type="caution">
    <text evidence="1">The sequence shown here is derived from an EMBL/GenBank/DDBJ whole genome shotgun (WGS) entry which is preliminary data.</text>
</comment>
<sequence length="142" mass="15439">MSSSAISALWDSEQLPIRDGLYLASGVSYAVRGGSTPSEGLEILDEFDLEAVMREDPDWVTSFDITREVELPGPGGYLCCGEGSYGSEGFFARIDQDRRLVWVVYLEESNPFTGVEVEGSRAVFTSSSGVRISVDVNRPQSG</sequence>
<dbReference type="EMBL" id="JBIRGQ010000004">
    <property type="protein sequence ID" value="MFH8548232.1"/>
    <property type="molecule type" value="Genomic_DNA"/>
</dbReference>
<evidence type="ECO:0000313" key="2">
    <source>
        <dbReference type="Proteomes" id="UP001610818"/>
    </source>
</evidence>
<gene>
    <name evidence="1" type="ORF">ACH4F9_24775</name>
</gene>
<protein>
    <submittedName>
        <fullName evidence="1">Uncharacterized protein</fullName>
    </submittedName>
</protein>
<dbReference type="RefSeq" id="WP_397714699.1">
    <property type="nucleotide sequence ID" value="NZ_JBIRGN010000004.1"/>
</dbReference>